<gene>
    <name evidence="2" type="primary">LOC142171803</name>
</gene>
<protein>
    <submittedName>
        <fullName evidence="2">Uncharacterized protein LOC142171803</fullName>
    </submittedName>
</protein>
<keyword evidence="1" id="KW-1185">Reference proteome</keyword>
<evidence type="ECO:0000313" key="1">
    <source>
        <dbReference type="Proteomes" id="UP000790787"/>
    </source>
</evidence>
<organism evidence="1 2">
    <name type="scientific">Nicotiana tabacum</name>
    <name type="common">Common tobacco</name>
    <dbReference type="NCBI Taxonomy" id="4097"/>
    <lineage>
        <taxon>Eukaryota</taxon>
        <taxon>Viridiplantae</taxon>
        <taxon>Streptophyta</taxon>
        <taxon>Embryophyta</taxon>
        <taxon>Tracheophyta</taxon>
        <taxon>Spermatophyta</taxon>
        <taxon>Magnoliopsida</taxon>
        <taxon>eudicotyledons</taxon>
        <taxon>Gunneridae</taxon>
        <taxon>Pentapetalae</taxon>
        <taxon>asterids</taxon>
        <taxon>lamiids</taxon>
        <taxon>Solanales</taxon>
        <taxon>Solanaceae</taxon>
        <taxon>Nicotianoideae</taxon>
        <taxon>Nicotianeae</taxon>
        <taxon>Nicotiana</taxon>
    </lineage>
</organism>
<name>A0AC58T316_TOBAC</name>
<accession>A0AC58T316</accession>
<dbReference type="Proteomes" id="UP000790787">
    <property type="component" value="Chromosome 17"/>
</dbReference>
<proteinExistence type="predicted"/>
<reference evidence="2" key="2">
    <citation type="submission" date="2025-08" db="UniProtKB">
        <authorList>
            <consortium name="RefSeq"/>
        </authorList>
    </citation>
    <scope>IDENTIFICATION</scope>
    <source>
        <tissue evidence="2">Leaf</tissue>
    </source>
</reference>
<sequence length="491" mass="56511">MTNKAMSMILELFKNAFEDAKIPGSFYEAKKTINKLGLNYTTIYAFLNDYMLYFGEDEGLQECKRFKTSRWKDNPQNVRLGLASDSFNPFGAIATNCSIWPVDEEVKKCFWEELDEVVRGIPHTAKLFIGGAINGHIGSSSGGYDDMHGGFGFGVRNGGGTSLLDFPKAFELVIANSIFLKKEEHLVTFQSLLARTQIDYLVFRKSDKGLCADCKIIPSDILTTQHRLLVMDLEIRRERRKRVVYGLPRINWGSLTKYRAQELGDKLQAMGAWRSSGHASGMWIVTVNYIREAARESVDREDKRSNKERYKVAKKEAKLVVTAAKTTAFECLYKELGGKGGDKKLYTLAKVRERKARDLDQVKCIKGGEGRVLLDETLIRRRWQTYFHKLLNEEGDRNIVLGDLEYSEIHPDFGYYRRIKVVEVEEAMRRSTMEEIHLVRRLMEHYRERKRNLHMVFIDLEKAYDKVSRETKGVPVARIRAIKDMYDGAKT</sequence>
<reference evidence="1" key="1">
    <citation type="journal article" date="2014" name="Nat. Commun.">
        <title>The tobacco genome sequence and its comparison with those of tomato and potato.</title>
        <authorList>
            <person name="Sierro N."/>
            <person name="Battey J.N."/>
            <person name="Ouadi S."/>
            <person name="Bakaher N."/>
            <person name="Bovet L."/>
            <person name="Willig A."/>
            <person name="Goepfert S."/>
            <person name="Peitsch M.C."/>
            <person name="Ivanov N.V."/>
        </authorList>
    </citation>
    <scope>NUCLEOTIDE SEQUENCE [LARGE SCALE GENOMIC DNA]</scope>
</reference>
<dbReference type="RefSeq" id="XP_075091608.1">
    <property type="nucleotide sequence ID" value="XM_075235507.1"/>
</dbReference>
<evidence type="ECO:0000313" key="2">
    <source>
        <dbReference type="RefSeq" id="XP_075091608.1"/>
    </source>
</evidence>